<name>A0A8S1VRD5_PAROT</name>
<sequence>MQIEIVRLRQFNRPKSNFNLTLIKQGQQVLELTMQNFSFNELLNYTQNNCKQKIYRQYLNGQFQEILNALANTHDNQNVITILESEFSQFDKIDIRQSQEKIKRKQNHLSQFGNELCYQLIKITIIEEEICLVLQIIEQQWLDNWRIYTLQMENRILWQL</sequence>
<evidence type="ECO:0000313" key="2">
    <source>
        <dbReference type="Proteomes" id="UP000683925"/>
    </source>
</evidence>
<accession>A0A8S1VRD5</accession>
<organism evidence="1 2">
    <name type="scientific">Paramecium octaurelia</name>
    <dbReference type="NCBI Taxonomy" id="43137"/>
    <lineage>
        <taxon>Eukaryota</taxon>
        <taxon>Sar</taxon>
        <taxon>Alveolata</taxon>
        <taxon>Ciliophora</taxon>
        <taxon>Intramacronucleata</taxon>
        <taxon>Oligohymenophorea</taxon>
        <taxon>Peniculida</taxon>
        <taxon>Parameciidae</taxon>
        <taxon>Paramecium</taxon>
    </lineage>
</organism>
<gene>
    <name evidence="1" type="ORF">POCTA_138.1.T0700247</name>
</gene>
<reference evidence="1" key="1">
    <citation type="submission" date="2021-01" db="EMBL/GenBank/DDBJ databases">
        <authorList>
            <consortium name="Genoscope - CEA"/>
            <person name="William W."/>
        </authorList>
    </citation>
    <scope>NUCLEOTIDE SEQUENCE</scope>
</reference>
<comment type="caution">
    <text evidence="1">The sequence shown here is derived from an EMBL/GenBank/DDBJ whole genome shotgun (WGS) entry which is preliminary data.</text>
</comment>
<keyword evidence="2" id="KW-1185">Reference proteome</keyword>
<protein>
    <submittedName>
        <fullName evidence="1">Uncharacterized protein</fullName>
    </submittedName>
</protein>
<dbReference type="Proteomes" id="UP000683925">
    <property type="component" value="Unassembled WGS sequence"/>
</dbReference>
<proteinExistence type="predicted"/>
<evidence type="ECO:0000313" key="1">
    <source>
        <dbReference type="EMBL" id="CAD8178249.1"/>
    </source>
</evidence>
<dbReference type="EMBL" id="CAJJDP010000069">
    <property type="protein sequence ID" value="CAD8178249.1"/>
    <property type="molecule type" value="Genomic_DNA"/>
</dbReference>
<dbReference type="AlphaFoldDB" id="A0A8S1VRD5"/>